<evidence type="ECO:0000256" key="7">
    <source>
        <dbReference type="SAM" id="MobiDB-lite"/>
    </source>
</evidence>
<dbReference type="GO" id="GO:0016810">
    <property type="term" value="F:hydrolase activity, acting on carbon-nitrogen (but not peptide) bonds"/>
    <property type="evidence" value="ECO:0007669"/>
    <property type="project" value="InterPro"/>
</dbReference>
<evidence type="ECO:0000259" key="9">
    <source>
        <dbReference type="PROSITE" id="PS51677"/>
    </source>
</evidence>
<protein>
    <recommendedName>
        <fullName evidence="3">Chitooligosaccharide deacetylase</fullName>
    </recommendedName>
    <alternativeName>
        <fullName evidence="6">Nodulation protein B</fullName>
    </alternativeName>
</protein>
<evidence type="ECO:0000256" key="1">
    <source>
        <dbReference type="ARBA" id="ARBA00003236"/>
    </source>
</evidence>
<feature type="chain" id="PRO_5030898687" description="Chitooligosaccharide deacetylase" evidence="8">
    <location>
        <begin position="31"/>
        <end position="333"/>
    </location>
</feature>
<name>A0A7X5ZX41_9SPHN</name>
<organism evidence="10 11">
    <name type="scientific">Sphingomonas leidyi</name>
    <dbReference type="NCBI Taxonomy" id="68569"/>
    <lineage>
        <taxon>Bacteria</taxon>
        <taxon>Pseudomonadati</taxon>
        <taxon>Pseudomonadota</taxon>
        <taxon>Alphaproteobacteria</taxon>
        <taxon>Sphingomonadales</taxon>
        <taxon>Sphingomonadaceae</taxon>
        <taxon>Sphingomonas</taxon>
    </lineage>
</organism>
<dbReference type="RefSeq" id="WP_167301098.1">
    <property type="nucleotide sequence ID" value="NZ_JAASQV010000004.1"/>
</dbReference>
<dbReference type="Gene3D" id="3.20.20.370">
    <property type="entry name" value="Glycoside hydrolase/deacetylase"/>
    <property type="match status" value="1"/>
</dbReference>
<dbReference type="GO" id="GO:0016020">
    <property type="term" value="C:membrane"/>
    <property type="evidence" value="ECO:0007669"/>
    <property type="project" value="TreeGrafter"/>
</dbReference>
<evidence type="ECO:0000256" key="8">
    <source>
        <dbReference type="SAM" id="SignalP"/>
    </source>
</evidence>
<comment type="similarity">
    <text evidence="2">Belongs to the polysaccharide deacetylase family.</text>
</comment>
<evidence type="ECO:0000256" key="6">
    <source>
        <dbReference type="ARBA" id="ARBA00032976"/>
    </source>
</evidence>
<evidence type="ECO:0000313" key="10">
    <source>
        <dbReference type="EMBL" id="NIJ66791.1"/>
    </source>
</evidence>
<dbReference type="Pfam" id="PF01522">
    <property type="entry name" value="Polysacc_deac_1"/>
    <property type="match status" value="1"/>
</dbReference>
<evidence type="ECO:0000313" key="11">
    <source>
        <dbReference type="Proteomes" id="UP000564677"/>
    </source>
</evidence>
<dbReference type="Proteomes" id="UP000564677">
    <property type="component" value="Unassembled WGS sequence"/>
</dbReference>
<evidence type="ECO:0000256" key="2">
    <source>
        <dbReference type="ARBA" id="ARBA00010973"/>
    </source>
</evidence>
<sequence>MKTGLWYLPRRGGGAVAAMLLLVGAHPALAQAQAEAAVPAAERRVAITFDDLPYVHASAQGEAGGNRAAADANRAIVAALKRQRVPATGFVTEQHVRALGDAGPALLREWNQGLLELGNHGASHADSNGLDIDGIGREVIGGEATIRPMVEAAGRKLRFFRFPYNHVGDTAEKRQAAEALLARHGYRLAAATIDTSDYVFDQAYERALKGADDWMRRRIEEAYLAHSRTQIAYYAALDRAALGYEPPAILLLHLNRLNAATMDRLLRLIRQQDYRFVSLDEAQSDPAYREAPRIATKYGPMWGYRWAKERQVKVDGSKEQEPPEWVARYAEGK</sequence>
<dbReference type="SUPFAM" id="SSF88713">
    <property type="entry name" value="Glycoside hydrolase/deacetylase"/>
    <property type="match status" value="1"/>
</dbReference>
<gene>
    <name evidence="10" type="ORF">FHR20_003767</name>
</gene>
<comment type="caution">
    <text evidence="10">The sequence shown here is derived from an EMBL/GenBank/DDBJ whole genome shotgun (WGS) entry which is preliminary data.</text>
</comment>
<feature type="signal peptide" evidence="8">
    <location>
        <begin position="1"/>
        <end position="30"/>
    </location>
</feature>
<reference evidence="10 11" key="1">
    <citation type="submission" date="2020-03" db="EMBL/GenBank/DDBJ databases">
        <title>Genomic Encyclopedia of Type Strains, Phase IV (KMG-IV): sequencing the most valuable type-strain genomes for metagenomic binning, comparative biology and taxonomic classification.</title>
        <authorList>
            <person name="Goeker M."/>
        </authorList>
    </citation>
    <scope>NUCLEOTIDE SEQUENCE [LARGE SCALE GENOMIC DNA]</scope>
    <source>
        <strain evidence="10 11">DSM 4733</strain>
    </source>
</reference>
<dbReference type="GO" id="GO:0046872">
    <property type="term" value="F:metal ion binding"/>
    <property type="evidence" value="ECO:0007669"/>
    <property type="project" value="UniProtKB-KW"/>
</dbReference>
<accession>A0A7X5ZX41</accession>
<evidence type="ECO:0000256" key="5">
    <source>
        <dbReference type="ARBA" id="ARBA00022801"/>
    </source>
</evidence>
<dbReference type="InterPro" id="IPR050248">
    <property type="entry name" value="Polysacc_deacetylase_ArnD"/>
</dbReference>
<dbReference type="PANTHER" id="PTHR10587">
    <property type="entry name" value="GLYCOSYL TRANSFERASE-RELATED"/>
    <property type="match status" value="1"/>
</dbReference>
<keyword evidence="5" id="KW-0378">Hydrolase</keyword>
<dbReference type="EMBL" id="JAASQV010000004">
    <property type="protein sequence ID" value="NIJ66791.1"/>
    <property type="molecule type" value="Genomic_DNA"/>
</dbReference>
<keyword evidence="11" id="KW-1185">Reference proteome</keyword>
<dbReference type="GO" id="GO:0005975">
    <property type="term" value="P:carbohydrate metabolic process"/>
    <property type="evidence" value="ECO:0007669"/>
    <property type="project" value="InterPro"/>
</dbReference>
<feature type="region of interest" description="Disordered" evidence="7">
    <location>
        <begin position="313"/>
        <end position="333"/>
    </location>
</feature>
<comment type="function">
    <text evidence="1">Is involved in generating a small heat-stable compound (Nod), an acylated oligomer of N-acetylglucosamine, that stimulates mitosis in various plant protoplasts.</text>
</comment>
<feature type="domain" description="NodB homology" evidence="9">
    <location>
        <begin position="43"/>
        <end position="277"/>
    </location>
</feature>
<dbReference type="AlphaFoldDB" id="A0A7X5ZX41"/>
<evidence type="ECO:0000256" key="4">
    <source>
        <dbReference type="ARBA" id="ARBA00022723"/>
    </source>
</evidence>
<keyword evidence="4" id="KW-0479">Metal-binding</keyword>
<keyword evidence="8" id="KW-0732">Signal</keyword>
<proteinExistence type="inferred from homology"/>
<dbReference type="InterPro" id="IPR011330">
    <property type="entry name" value="Glyco_hydro/deAcase_b/a-brl"/>
</dbReference>
<dbReference type="PROSITE" id="PS51677">
    <property type="entry name" value="NODB"/>
    <property type="match status" value="1"/>
</dbReference>
<dbReference type="PANTHER" id="PTHR10587:SF133">
    <property type="entry name" value="CHITIN DEACETYLASE 1-RELATED"/>
    <property type="match status" value="1"/>
</dbReference>
<dbReference type="InterPro" id="IPR002509">
    <property type="entry name" value="NODB_dom"/>
</dbReference>
<evidence type="ECO:0000256" key="3">
    <source>
        <dbReference type="ARBA" id="ARBA00020071"/>
    </source>
</evidence>